<evidence type="ECO:0000313" key="59">
    <source>
        <dbReference type="Proteomes" id="UP000033814"/>
    </source>
</evidence>
<dbReference type="Proteomes" id="UP000034409">
    <property type="component" value="Unassembled WGS sequence"/>
</dbReference>
<evidence type="ECO:0000313" key="35">
    <source>
        <dbReference type="EMBL" id="KKH25787.1"/>
    </source>
</evidence>
<dbReference type="Proteomes" id="UP000034195">
    <property type="component" value="Unassembled WGS sequence"/>
</dbReference>
<evidence type="ECO:0000313" key="19">
    <source>
        <dbReference type="EMBL" id="KKG72878.1"/>
    </source>
</evidence>
<dbReference type="EMBL" id="JJPX01000069">
    <property type="protein sequence ID" value="KKH11081.1"/>
    <property type="molecule type" value="Genomic_DNA"/>
</dbReference>
<evidence type="ECO:0000313" key="22">
    <source>
        <dbReference type="EMBL" id="KKG85042.1"/>
    </source>
</evidence>
<dbReference type="Proteomes" id="UP000034672">
    <property type="component" value="Unassembled WGS sequence"/>
</dbReference>
<dbReference type="Proteomes" id="UP000033889">
    <property type="component" value="Unassembled WGS sequence"/>
</dbReference>
<dbReference type="EMBL" id="JJQV01000052">
    <property type="protein sequence ID" value="KKH84255.1"/>
    <property type="molecule type" value="Genomic_DNA"/>
</dbReference>
<dbReference type="EMBL" id="JJPM01000202">
    <property type="protein sequence ID" value="KKG72878.1"/>
    <property type="molecule type" value="Genomic_DNA"/>
</dbReference>
<dbReference type="EMBL" id="JJPO01000144">
    <property type="protein sequence ID" value="KKG69723.1"/>
    <property type="molecule type" value="Genomic_DNA"/>
</dbReference>
<dbReference type="EMBL" id="JJQN01000181">
    <property type="protein sequence ID" value="KKH55349.1"/>
    <property type="molecule type" value="Genomic_DNA"/>
</dbReference>
<organism evidence="13 77">
    <name type="scientific">Methanosarcina mazei</name>
    <name type="common">Methanosarcina frisia</name>
    <dbReference type="NCBI Taxonomy" id="2209"/>
    <lineage>
        <taxon>Archaea</taxon>
        <taxon>Methanobacteriati</taxon>
        <taxon>Methanobacteriota</taxon>
        <taxon>Stenosarchaea group</taxon>
        <taxon>Methanomicrobia</taxon>
        <taxon>Methanosarcinales</taxon>
        <taxon>Methanosarcinaceae</taxon>
        <taxon>Methanosarcina</taxon>
    </lineage>
</organism>
<evidence type="ECO:0000313" key="82">
    <source>
        <dbReference type="Proteomes" id="UP000034259"/>
    </source>
</evidence>
<evidence type="ECO:0000313" key="100">
    <source>
        <dbReference type="Proteomes" id="UP000034672"/>
    </source>
</evidence>
<dbReference type="GeneID" id="24852103"/>
<dbReference type="EMBL" id="JJQO01000352">
    <property type="protein sequence ID" value="KKH58005.1"/>
    <property type="molecule type" value="Genomic_DNA"/>
</dbReference>
<dbReference type="Proteomes" id="UP000033878">
    <property type="component" value="Unassembled WGS sequence"/>
</dbReference>
<dbReference type="Proteomes" id="UP000034577">
    <property type="component" value="Unassembled WGS sequence"/>
</dbReference>
<evidence type="ECO:0000313" key="103">
    <source>
        <dbReference type="Proteomes" id="UP000034758"/>
    </source>
</evidence>
<dbReference type="EMBL" id="JJQX01000024">
    <property type="protein sequence ID" value="KKH99252.1"/>
    <property type="molecule type" value="Genomic_DNA"/>
</dbReference>
<evidence type="ECO:0000313" key="66">
    <source>
        <dbReference type="Proteomes" id="UP000033987"/>
    </source>
</evidence>
<dbReference type="Proteomes" id="UP000034424">
    <property type="component" value="Unassembled WGS sequence"/>
</dbReference>
<evidence type="ECO:0000313" key="104">
    <source>
        <dbReference type="Proteomes" id="UP000034817"/>
    </source>
</evidence>
<dbReference type="Proteomes" id="UP000034064">
    <property type="component" value="Unassembled WGS sequence"/>
</dbReference>
<dbReference type="Proteomes" id="UP000034450">
    <property type="component" value="Unassembled WGS sequence"/>
</dbReference>
<evidence type="ECO:0000313" key="89">
    <source>
        <dbReference type="Proteomes" id="UP000034424"/>
    </source>
</evidence>
<dbReference type="EMBL" id="JJQB01000087">
    <property type="protein sequence ID" value="KKH19124.1"/>
    <property type="molecule type" value="Genomic_DNA"/>
</dbReference>
<evidence type="ECO:0000313" key="30">
    <source>
        <dbReference type="EMBL" id="KKH11081.1"/>
    </source>
</evidence>
<evidence type="ECO:0000313" key="52">
    <source>
        <dbReference type="EMBL" id="KKH90364.1"/>
    </source>
</evidence>
<dbReference type="EMBL" id="JJPH01000133">
    <property type="protein sequence ID" value="KKG47956.1"/>
    <property type="molecule type" value="Genomic_DNA"/>
</dbReference>
<evidence type="ECO:0000313" key="1">
    <source>
        <dbReference type="EMBL" id="KKG00256.1"/>
    </source>
</evidence>
<reference evidence="58 114" key="3">
    <citation type="journal article" date="2020" name="Environ. Microbiol. Rep.">
        <title>Redox cycling of Fe(II) and Fe(III) in magnetite accelerates aceticlastic methanogenesis by Methanosarcina mazei.</title>
        <authorList>
            <person name="Wang H."/>
            <person name="Byrne J.M."/>
            <person name="Liu P."/>
            <person name="Liu J."/>
            <person name="Dong X."/>
            <person name="Lu Y."/>
        </authorList>
    </citation>
    <scope>NUCLEOTIDE SEQUENCE [LARGE SCALE GENOMIC DNA]</scope>
    <source>
        <strain evidence="114">zm-15</strain>
        <strain evidence="58">Zm-15</strain>
    </source>
</reference>
<evidence type="ECO:0000313" key="69">
    <source>
        <dbReference type="Proteomes" id="UP000034040"/>
    </source>
</evidence>
<evidence type="ECO:0000313" key="13">
    <source>
        <dbReference type="EMBL" id="KKG56070.1"/>
    </source>
</evidence>
<dbReference type="EMBL" id="JJPE01000113">
    <property type="protein sequence ID" value="KKG42526.1"/>
    <property type="molecule type" value="Genomic_DNA"/>
</dbReference>
<dbReference type="EMBL" id="JJPI01000141">
    <property type="protein sequence ID" value="KKG50309.1"/>
    <property type="molecule type" value="Genomic_DNA"/>
</dbReference>
<dbReference type="EMBL" id="JJQC01000074">
    <property type="protein sequence ID" value="KKH21811.1"/>
    <property type="molecule type" value="Genomic_DNA"/>
</dbReference>
<dbReference type="EMBL" id="JJPL01000113">
    <property type="protein sequence ID" value="KKG62318.1"/>
    <property type="molecule type" value="Genomic_DNA"/>
</dbReference>
<evidence type="ECO:0000313" key="43">
    <source>
        <dbReference type="EMBL" id="KKH55508.1"/>
    </source>
</evidence>
<evidence type="ECO:0000313" key="96">
    <source>
        <dbReference type="Proteomes" id="UP000034597"/>
    </source>
</evidence>
<dbReference type="Proteomes" id="UP000034232">
    <property type="component" value="Unassembled WGS sequence"/>
</dbReference>
<dbReference type="EMBL" id="JJQF01000070">
    <property type="protein sequence ID" value="KKH30921.1"/>
    <property type="molecule type" value="Genomic_DNA"/>
</dbReference>
<evidence type="ECO:0000313" key="26">
    <source>
        <dbReference type="EMBL" id="KKH01845.1"/>
    </source>
</evidence>
<dbReference type="Proteomes" id="UP000034547">
    <property type="component" value="Unassembled WGS sequence"/>
</dbReference>
<dbReference type="EMBL" id="JJPW01000039">
    <property type="protein sequence ID" value="KKH01941.1"/>
    <property type="molecule type" value="Genomic_DNA"/>
</dbReference>
<dbReference type="Proteomes" id="UP000467371">
    <property type="component" value="Chromosome"/>
</dbReference>
<evidence type="ECO:0000313" key="18">
    <source>
        <dbReference type="EMBL" id="KKG69723.1"/>
    </source>
</evidence>
<evidence type="ECO:0000313" key="78">
    <source>
        <dbReference type="Proteomes" id="UP000034227"/>
    </source>
</evidence>
<evidence type="ECO:0000313" key="85">
    <source>
        <dbReference type="Proteomes" id="UP000034338"/>
    </source>
</evidence>
<dbReference type="EMBL" id="JJPR01000069">
    <property type="protein sequence ID" value="KKG87455.1"/>
    <property type="molecule type" value="Genomic_DNA"/>
</dbReference>
<dbReference type="EMBL" id="JJPB01000089">
    <property type="protein sequence ID" value="KKG30803.1"/>
    <property type="molecule type" value="Genomic_DNA"/>
</dbReference>
<evidence type="ECO:0000313" key="32">
    <source>
        <dbReference type="EMBL" id="KKH19124.1"/>
    </source>
</evidence>
<dbReference type="PATRIC" id="fig|2209.39.peg.956"/>
<dbReference type="EMBL" id="JJQJ01000108">
    <property type="protein sequence ID" value="KKH49048.1"/>
    <property type="molecule type" value="Genomic_DNA"/>
</dbReference>
<evidence type="ECO:0000313" key="93">
    <source>
        <dbReference type="Proteomes" id="UP000034566"/>
    </source>
</evidence>
<dbReference type="Proteomes" id="UP000034253">
    <property type="component" value="Unassembled WGS sequence"/>
</dbReference>
<evidence type="ECO:0000313" key="51">
    <source>
        <dbReference type="EMBL" id="KKH87560.1"/>
    </source>
</evidence>
<dbReference type="EMBL" id="JJQI01000049">
    <property type="protein sequence ID" value="KKH40245.1"/>
    <property type="molecule type" value="Genomic_DNA"/>
</dbReference>
<sequence>MHTSLIEACNRYLTENPRLKDEIYTPEQAADLFMKSMSREDLFIYGRSKIVRAFEICKNRK</sequence>
<evidence type="ECO:0000313" key="36">
    <source>
        <dbReference type="EMBL" id="KKH30921.1"/>
    </source>
</evidence>
<protein>
    <submittedName>
        <fullName evidence="13">Uncharacterized protein</fullName>
    </submittedName>
</protein>
<evidence type="ECO:0000313" key="111">
    <source>
        <dbReference type="Proteomes" id="UP000034944"/>
    </source>
</evidence>
<proteinExistence type="predicted"/>
<dbReference type="EMBL" id="JJQH01000045">
    <property type="protein sequence ID" value="KKH43256.1"/>
    <property type="molecule type" value="Genomic_DNA"/>
</dbReference>
<dbReference type="EMBL" id="JJPF01000108">
    <property type="protein sequence ID" value="KKG41153.1"/>
    <property type="molecule type" value="Genomic_DNA"/>
</dbReference>
<dbReference type="Proteomes" id="UP000034668">
    <property type="component" value="Unassembled WGS sequence"/>
</dbReference>
<dbReference type="Proteomes" id="UP000034758">
    <property type="component" value="Unassembled WGS sequence"/>
</dbReference>
<dbReference type="Proteomes" id="UP000034227">
    <property type="component" value="Unassembled WGS sequence"/>
</dbReference>
<evidence type="ECO:0000313" key="73">
    <source>
        <dbReference type="Proteomes" id="UP000034142"/>
    </source>
</evidence>
<dbReference type="EMBL" id="JJPK01000103">
    <property type="protein sequence ID" value="KKG59408.1"/>
    <property type="molecule type" value="Genomic_DNA"/>
</dbReference>
<evidence type="ECO:0000313" key="49">
    <source>
        <dbReference type="EMBL" id="KKH77940.1"/>
    </source>
</evidence>
<evidence type="ECO:0000313" key="53">
    <source>
        <dbReference type="EMBL" id="KKH95005.1"/>
    </source>
</evidence>
<evidence type="ECO:0000313" key="60">
    <source>
        <dbReference type="Proteomes" id="UP000033835"/>
    </source>
</evidence>
<evidence type="ECO:0000313" key="17">
    <source>
        <dbReference type="EMBL" id="KKG69312.1"/>
    </source>
</evidence>
<dbReference type="Proteomes" id="UP000034733">
    <property type="component" value="Unassembled WGS sequence"/>
</dbReference>
<evidence type="ECO:0000313" key="7">
    <source>
        <dbReference type="EMBL" id="KKG37117.1"/>
    </source>
</evidence>
<dbReference type="EMBL" id="JJRB01000034">
    <property type="protein sequence ID" value="KKI05205.1"/>
    <property type="molecule type" value="Genomic_DNA"/>
</dbReference>
<evidence type="ECO:0000313" key="50">
    <source>
        <dbReference type="EMBL" id="KKH84255.1"/>
    </source>
</evidence>
<dbReference type="Proteomes" id="UP000034937">
    <property type="component" value="Unassembled WGS sequence"/>
</dbReference>
<evidence type="ECO:0000313" key="20">
    <source>
        <dbReference type="EMBL" id="KKG80049.1"/>
    </source>
</evidence>
<evidence type="ECO:0000313" key="37">
    <source>
        <dbReference type="EMBL" id="KKH40245.1"/>
    </source>
</evidence>
<evidence type="ECO:0000313" key="88">
    <source>
        <dbReference type="Proteomes" id="UP000034409"/>
    </source>
</evidence>
<evidence type="ECO:0000313" key="84">
    <source>
        <dbReference type="Proteomes" id="UP000034298"/>
    </source>
</evidence>
<gene>
    <name evidence="57" type="ORF">DKM28_00035</name>
    <name evidence="6" type="ORF">DU30_17225</name>
    <name evidence="1" type="ORF">DU31_07475</name>
    <name evidence="12" type="ORF">DU33_11240</name>
    <name evidence="4" type="ORF">DU34_12575</name>
    <name evidence="8" type="ORF">DU35_12975</name>
    <name evidence="11" type="ORF">DU36_12780</name>
    <name evidence="36" type="ORF">DU37_11245</name>
    <name evidence="13" type="ORF">DU38_12105</name>
    <name evidence="9" type="ORF">DU39_04140</name>
    <name evidence="2" type="ORF">DU40_10160</name>
    <name evidence="10" type="ORF">DU41_12340</name>
    <name evidence="30" type="ORF">DU42_11310</name>
    <name evidence="19" type="ORF">DU43_12455</name>
    <name evidence="31" type="ORF">DU44_15640</name>
    <name evidence="15" type="ORF">DU45_12925</name>
    <name evidence="17" type="ORF">DU46_12420</name>
    <name evidence="3" type="ORF">DU47_18175</name>
    <name evidence="32" type="ORF">DU48_16145</name>
    <name evidence="5" type="ORF">DU49_11995</name>
    <name evidence="39" type="ORF">DU50_08445</name>
    <name evidence="29" type="ORF">DU51_13610</name>
    <name evidence="7" type="ORF">DU52_11370</name>
    <name evidence="38" type="ORF">DU54_07200</name>
    <name evidence="21" type="ORF">DU55_17250</name>
    <name evidence="27" type="ORF">DU56_13065</name>
    <name evidence="23" type="ORF">DU57_11535</name>
    <name evidence="34" type="ORF">DU58_19475</name>
    <name evidence="22" type="ORF">DU59_12680</name>
    <name evidence="35" type="ORF">DU60_12940</name>
    <name evidence="20" type="ORF">DU61_09590</name>
    <name evidence="28" type="ORF">DU62_11510</name>
    <name evidence="18" type="ORF">DU63_16740</name>
    <name evidence="14" type="ORF">DU64_12045</name>
    <name evidence="33" type="ORF">DU65_16960</name>
    <name evidence="26" type="ORF">DU66_12405</name>
    <name evidence="16" type="ORF">DU67_12330</name>
    <name evidence="25" type="ORF">DU68_07970</name>
    <name evidence="24" type="ORF">DU69_09615</name>
    <name evidence="37" type="ORF">DU71_15265</name>
    <name evidence="41" type="ORF">DU72_16155</name>
    <name evidence="46" type="ORF">DU73_16330</name>
    <name evidence="42" type="ORF">DU74_02740</name>
    <name evidence="44" type="ORF">DU75_07310</name>
    <name evidence="43" type="ORF">DU76_06675</name>
    <name evidence="49" type="ORF">DU77_09720</name>
    <name evidence="47" type="ORF">DU78_10495</name>
    <name evidence="54" type="ORF">DU79_00385</name>
    <name evidence="51" type="ORF">DU80_00040</name>
    <name evidence="55" type="ORF">DU81_08995</name>
    <name evidence="50" type="ORF">DU82_08455</name>
    <name evidence="56" type="ORF">DU83_09765</name>
    <name evidence="53" type="ORF">DU84_09870</name>
    <name evidence="40" type="ORF">DU85_07930</name>
    <name evidence="48" type="ORF">DU86_08885</name>
    <name evidence="45" type="ORF">DU87_11815</name>
    <name evidence="52" type="ORF">DU88_07130</name>
    <name evidence="58" type="ORF">FQU78_12720</name>
</gene>
<dbReference type="Proteomes" id="UP000034142">
    <property type="component" value="Unassembled WGS sequence"/>
</dbReference>
<dbReference type="Proteomes" id="UP000033933">
    <property type="component" value="Unassembled WGS sequence"/>
</dbReference>
<evidence type="ECO:0000313" key="71">
    <source>
        <dbReference type="Proteomes" id="UP000034064"/>
    </source>
</evidence>
<evidence type="ECO:0000313" key="65">
    <source>
        <dbReference type="Proteomes" id="UP000033933"/>
    </source>
</evidence>
<dbReference type="Proteomes" id="UP000034188">
    <property type="component" value="Unassembled WGS sequence"/>
</dbReference>
<dbReference type="EMBL" id="JJPG01000012">
    <property type="protein sequence ID" value="KKG56070.1"/>
    <property type="molecule type" value="Genomic_DNA"/>
</dbReference>
<evidence type="ECO:0000313" key="10">
    <source>
        <dbReference type="EMBL" id="KKG42526.1"/>
    </source>
</evidence>
<evidence type="ECO:0000313" key="24">
    <source>
        <dbReference type="EMBL" id="KKG87664.1"/>
    </source>
</evidence>
<dbReference type="EMBL" id="JJPP01000029">
    <property type="protein sequence ID" value="KKG82645.1"/>
    <property type="molecule type" value="Genomic_DNA"/>
</dbReference>
<evidence type="ECO:0000313" key="77">
    <source>
        <dbReference type="Proteomes" id="UP000034195"/>
    </source>
</evidence>
<dbReference type="Proteomes" id="UP000033835">
    <property type="component" value="Unassembled WGS sequence"/>
</dbReference>
<evidence type="ECO:0000313" key="8">
    <source>
        <dbReference type="EMBL" id="KKG37204.1"/>
    </source>
</evidence>
<evidence type="ECO:0000313" key="57">
    <source>
        <dbReference type="EMBL" id="QCR14667.1"/>
    </source>
</evidence>
<evidence type="ECO:0000313" key="33">
    <source>
        <dbReference type="EMBL" id="KKH21811.1"/>
    </source>
</evidence>
<evidence type="ECO:0000313" key="56">
    <source>
        <dbReference type="EMBL" id="KKI05205.1"/>
    </source>
</evidence>
<evidence type="ECO:0000313" key="105">
    <source>
        <dbReference type="Proteomes" id="UP000034820"/>
    </source>
</evidence>
<keyword evidence="95" id="KW-1185">Reference proteome</keyword>
<evidence type="ECO:0000313" key="107">
    <source>
        <dbReference type="Proteomes" id="UP000034872"/>
    </source>
</evidence>
<dbReference type="EMBL" id="JJPC01000035">
    <property type="protein sequence ID" value="KKG36696.1"/>
    <property type="molecule type" value="Genomic_DNA"/>
</dbReference>
<evidence type="ECO:0000313" key="4">
    <source>
        <dbReference type="EMBL" id="KKG09950.1"/>
    </source>
</evidence>
<dbReference type="EMBL" id="CP042908">
    <property type="protein sequence ID" value="QIB91782.1"/>
    <property type="molecule type" value="Genomic_DNA"/>
</dbReference>
<dbReference type="Proteomes" id="UP000034279">
    <property type="component" value="Unassembled WGS sequence"/>
</dbReference>
<dbReference type="EMBL" id="JJPU01000023">
    <property type="protein sequence ID" value="KKH01845.1"/>
    <property type="molecule type" value="Genomic_DNA"/>
</dbReference>
<dbReference type="Proteomes" id="UP000034021">
    <property type="component" value="Unassembled WGS sequence"/>
</dbReference>
<dbReference type="EMBL" id="JJQW01000026">
    <property type="protein sequence ID" value="KKH90364.1"/>
    <property type="molecule type" value="Genomic_DNA"/>
</dbReference>
<evidence type="ECO:0000313" key="112">
    <source>
        <dbReference type="Proteomes" id="UP000034950"/>
    </source>
</evidence>
<evidence type="ECO:0000313" key="70">
    <source>
        <dbReference type="Proteomes" id="UP000034047"/>
    </source>
</evidence>
<dbReference type="EMBL" id="JJPV01000051">
    <property type="protein sequence ID" value="KKH00887.1"/>
    <property type="molecule type" value="Genomic_DNA"/>
</dbReference>
<dbReference type="EMBL" id="JJQP01000104">
    <property type="protein sequence ID" value="KKH67462.1"/>
    <property type="molecule type" value="Genomic_DNA"/>
</dbReference>
<dbReference type="Proteomes" id="UP000033885">
    <property type="component" value="Unassembled WGS sequence"/>
</dbReference>
<dbReference type="EMBL" id="JJQG01000047">
    <property type="protein sequence ID" value="KKH40842.1"/>
    <property type="molecule type" value="Genomic_DNA"/>
</dbReference>
<evidence type="ECO:0000313" key="113">
    <source>
        <dbReference type="Proteomes" id="UP000300067"/>
    </source>
</evidence>
<dbReference type="Proteomes" id="UP000034597">
    <property type="component" value="Unassembled WGS sequence"/>
</dbReference>
<dbReference type="Proteomes" id="UP000034950">
    <property type="component" value="Unassembled WGS sequence"/>
</dbReference>
<dbReference type="EMBL" id="JJPY01000051">
    <property type="protein sequence ID" value="KKH09511.1"/>
    <property type="molecule type" value="Genomic_DNA"/>
</dbReference>
<evidence type="ECO:0000313" key="102">
    <source>
        <dbReference type="Proteomes" id="UP000034733"/>
    </source>
</evidence>
<dbReference type="Proteomes" id="UP000034657">
    <property type="component" value="Unassembled WGS sequence"/>
</dbReference>
<evidence type="ECO:0000313" key="29">
    <source>
        <dbReference type="EMBL" id="KKH09511.1"/>
    </source>
</evidence>
<evidence type="ECO:0000313" key="25">
    <source>
        <dbReference type="EMBL" id="KKH00887.1"/>
    </source>
</evidence>
<dbReference type="EMBL" id="JJOR01000151">
    <property type="protein sequence ID" value="KKG00256.1"/>
    <property type="molecule type" value="Genomic_DNA"/>
</dbReference>
<evidence type="ECO:0000313" key="3">
    <source>
        <dbReference type="EMBL" id="KKG03896.1"/>
    </source>
</evidence>
<evidence type="ECO:0000313" key="101">
    <source>
        <dbReference type="Proteomes" id="UP000034692"/>
    </source>
</evidence>
<evidence type="ECO:0000313" key="81">
    <source>
        <dbReference type="Proteomes" id="UP000034253"/>
    </source>
</evidence>
<evidence type="ECO:0000313" key="40">
    <source>
        <dbReference type="EMBL" id="KKH49048.1"/>
    </source>
</evidence>
<dbReference type="EMBL" id="CP029709">
    <property type="protein sequence ID" value="QCR14667.1"/>
    <property type="molecule type" value="Genomic_DNA"/>
</dbReference>
<dbReference type="Proteomes" id="UP000034298">
    <property type="component" value="Unassembled WGS sequence"/>
</dbReference>
<dbReference type="EMBL" id="JJOS01000042">
    <property type="protein sequence ID" value="KKG03896.1"/>
    <property type="molecule type" value="Genomic_DNA"/>
</dbReference>
<dbReference type="EMBL" id="JJPA01000035">
    <property type="protein sequence ID" value="KKG37117.1"/>
    <property type="molecule type" value="Genomic_DNA"/>
</dbReference>
<dbReference type="Proteomes" id="UP000034151">
    <property type="component" value="Unassembled WGS sequence"/>
</dbReference>
<dbReference type="EMBL" id="JJPS01000212">
    <property type="protein sequence ID" value="KKG85042.1"/>
    <property type="molecule type" value="Genomic_DNA"/>
</dbReference>
<evidence type="ECO:0000313" key="95">
    <source>
        <dbReference type="Proteomes" id="UP000034578"/>
    </source>
</evidence>
<dbReference type="EMBL" id="JJQQ01000113">
    <property type="protein sequence ID" value="KKH65784.1"/>
    <property type="molecule type" value="Genomic_DNA"/>
</dbReference>
<evidence type="ECO:0000313" key="39">
    <source>
        <dbReference type="EMBL" id="KKH43256.1"/>
    </source>
</evidence>
<evidence type="ECO:0000313" key="54">
    <source>
        <dbReference type="EMBL" id="KKH99252.1"/>
    </source>
</evidence>
<evidence type="ECO:0000313" key="80">
    <source>
        <dbReference type="Proteomes" id="UP000034243"/>
    </source>
</evidence>
<evidence type="ECO:0000313" key="23">
    <source>
        <dbReference type="EMBL" id="KKG87455.1"/>
    </source>
</evidence>
<dbReference type="Proteomes" id="UP000300067">
    <property type="component" value="Chromosome"/>
</dbReference>
<dbReference type="EMBL" id="JJPJ01000148">
    <property type="protein sequence ID" value="KKG57640.1"/>
    <property type="molecule type" value="Genomic_DNA"/>
</dbReference>
<evidence type="ECO:0000313" key="110">
    <source>
        <dbReference type="Proteomes" id="UP000034937"/>
    </source>
</evidence>
<evidence type="ECO:0000313" key="114">
    <source>
        <dbReference type="Proteomes" id="UP000467371"/>
    </source>
</evidence>
<evidence type="ECO:0000313" key="64">
    <source>
        <dbReference type="Proteomes" id="UP000033889"/>
    </source>
</evidence>
<evidence type="ECO:0000313" key="67">
    <source>
        <dbReference type="Proteomes" id="UP000034001"/>
    </source>
</evidence>
<evidence type="ECO:0000313" key="63">
    <source>
        <dbReference type="Proteomes" id="UP000033885"/>
    </source>
</evidence>
<evidence type="ECO:0000313" key="98">
    <source>
        <dbReference type="Proteomes" id="UP000034667"/>
    </source>
</evidence>
<dbReference type="Proteomes" id="UP000034692">
    <property type="component" value="Unassembled WGS sequence"/>
</dbReference>
<dbReference type="EMBL" id="JJQD01000180">
    <property type="protein sequence ID" value="KKH24341.1"/>
    <property type="molecule type" value="Genomic_DNA"/>
</dbReference>
<dbReference type="EMBL" id="JJQA01000044">
    <property type="protein sequence ID" value="KKH18204.1"/>
    <property type="molecule type" value="Genomic_DNA"/>
</dbReference>
<evidence type="ECO:0000313" key="106">
    <source>
        <dbReference type="Proteomes" id="UP000034842"/>
    </source>
</evidence>
<evidence type="ECO:0000313" key="9">
    <source>
        <dbReference type="EMBL" id="KKG41153.1"/>
    </source>
</evidence>
<evidence type="ECO:0000313" key="28">
    <source>
        <dbReference type="EMBL" id="KKH08300.1"/>
    </source>
</evidence>
<dbReference type="AlphaFoldDB" id="A0A0F8IHG3"/>
<evidence type="ECO:0000313" key="2">
    <source>
        <dbReference type="EMBL" id="KKG00638.1"/>
    </source>
</evidence>
<dbReference type="EMBL" id="JJQK01000062">
    <property type="protein sequence ID" value="KKH54048.1"/>
    <property type="molecule type" value="Genomic_DNA"/>
</dbReference>
<dbReference type="Proteomes" id="UP000034566">
    <property type="component" value="Unassembled WGS sequence"/>
</dbReference>
<evidence type="ECO:0000313" key="76">
    <source>
        <dbReference type="Proteomes" id="UP000034188"/>
    </source>
</evidence>
<dbReference type="EMBL" id="JJQS01000019">
    <property type="protein sequence ID" value="KKH77940.1"/>
    <property type="molecule type" value="Genomic_DNA"/>
</dbReference>
<evidence type="ECO:0000313" key="5">
    <source>
        <dbReference type="EMBL" id="KKG30803.1"/>
    </source>
</evidence>
<dbReference type="Proteomes" id="UP000034578">
    <property type="component" value="Unassembled WGS sequence"/>
</dbReference>
<dbReference type="Proteomes" id="UP000034944">
    <property type="component" value="Unassembled WGS sequence"/>
</dbReference>
<evidence type="ECO:0000313" key="48">
    <source>
        <dbReference type="EMBL" id="KKH77398.1"/>
    </source>
</evidence>
<evidence type="ECO:0000313" key="74">
    <source>
        <dbReference type="Proteomes" id="UP000034151"/>
    </source>
</evidence>
<evidence type="ECO:0000313" key="47">
    <source>
        <dbReference type="EMBL" id="KKH76874.1"/>
    </source>
</evidence>
<dbReference type="Proteomes" id="UP000034921">
    <property type="component" value="Unassembled WGS sequence"/>
</dbReference>
<dbReference type="Proteomes" id="UP000034047">
    <property type="component" value="Unassembled WGS sequence"/>
</dbReference>
<dbReference type="Proteomes" id="UP000034872">
    <property type="component" value="Unassembled WGS sequence"/>
</dbReference>
<reference evidence="59 60" key="1">
    <citation type="journal article" date="2015" name="ISME J.">
        <title>Genomic and phenotypic differentiation among Methanosarcina mazei populations from Columbia River sediment.</title>
        <authorList>
            <person name="Youngblut N.D."/>
            <person name="Wirth J.S."/>
            <person name="Henriksen J.R."/>
            <person name="Smith M."/>
            <person name="Simon H."/>
            <person name="Metcalf W.W."/>
            <person name="Whitaker R.J."/>
        </authorList>
    </citation>
    <scope>NUCLEOTIDE SEQUENCE [LARGE SCALE GENOMIC DNA]</scope>
    <source>
        <strain evidence="31 71">1.F.A.1A.3</strain>
        <strain evidence="32 102">1.F.A.1B.3</strain>
        <strain evidence="33 66">1.F.A.1B.4</strain>
        <strain evidence="34 78">1.F.A.2.8</strain>
        <strain evidence="35 108">1.F.M.0.5</strain>
        <strain evidence="36 85">1.H.A.0.1</strain>
        <strain evidence="38 103">1.H.A.1A.1</strain>
        <strain evidence="39 68">1.H.A.1A.3</strain>
        <strain evidence="37 100">1.H.A.1A.4</strain>
        <strain evidence="40 61">1.H.A.1A.6</strain>
        <strain evidence="41 82">1.H.A.2.1</strain>
        <strain evidence="43 79">1.H.A.2.3</strain>
        <strain evidence="42 90">1.H.A.2.6</strain>
        <strain evidence="44 101">1.H.A.2.7</strain>
        <strain evidence="46">1.H.A.2.8</strain>
        <strain evidence="45 65">1.H.M.0.1</strain>
        <strain evidence="48 109">1.H.M.1A.1</strain>
        <strain evidence="49 69">1.H.M.1A.2</strain>
        <strain evidence="47 106">1.H.M.1A.3</strain>
        <strain evidence="51 75">1.H.M.2.1</strain>
        <strain evidence="50 59">1.H.M.2.2</strain>
        <strain evidence="52 110">1.H.M.2.3</strain>
        <strain evidence="54 99">1.H.M.2.4</strain>
        <strain evidence="53 107">1.H.T.2.1</strain>
        <strain evidence="55 63">1.H.T.2.3</strain>
        <strain evidence="56 92">1.H.T.2.5</strain>
        <strain evidence="1 73">2.F.A.2.3</strain>
        <strain evidence="3 95">2.F.A.2.4</strain>
        <strain evidence="2 96">2.F.T.0.2</strain>
        <strain evidence="4 70">2.F.T.2.6</strain>
        <strain evidence="7 87">3.F.A.1A.1</strain>
        <strain evidence="5 62">3.F.A.1A.3</strain>
        <strain evidence="6 84">3.F.A.1B.1</strain>
        <strain evidence="8 94">3.F.A.2.12</strain>
        <strain evidence="10 98">3.F.A.2.3</strain>
        <strain evidence="9 74">3.F.A.2.5</strain>
        <strain evidence="13 77">3.F.A.2.6</strain>
        <strain evidence="11 80">3.F.A.2.7</strain>
        <strain evidence="12 76">3.F.T.1A.1</strain>
        <strain evidence="14 83">3.F.T.1A.2</strain>
        <strain evidence="15 93">3.F.T.1A.4</strain>
        <strain evidence="16 89">3.F.T.2.1</strain>
        <strain evidence="19">3.H.A.1A.1</strain>
        <strain evidence="17 72">3.H.A.1A.2</strain>
        <strain evidence="18 67">3.H.A.2.1</strain>
        <strain evidence="21 104">3.H.A.2.4</strain>
        <strain evidence="20 64">3.H.A.2.5</strain>
        <strain evidence="23 112">3.H.A.2.6</strain>
        <strain evidence="22 88">3.H.A.2.8</strain>
        <strain evidence="24 97">3.H.M.1A.1</strain>
        <strain evidence="26 91">3.H.M.1B.1</strain>
        <strain evidence="25 60">3.H.M.1B.2</strain>
        <strain evidence="27 81">3.H.M.1B.5</strain>
        <strain evidence="30 86">3.H.M.2.7</strain>
        <strain evidence="29 105">3.H.T.1A.1</strain>
        <strain evidence="28 111">3.H.T.1A.2</strain>
    </source>
</reference>
<dbReference type="Proteomes" id="UP000033987">
    <property type="component" value="Unassembled WGS sequence"/>
</dbReference>
<dbReference type="EMBL" id="JJOU01000186">
    <property type="protein sequence ID" value="KKG09950.1"/>
    <property type="molecule type" value="Genomic_DNA"/>
</dbReference>
<accession>A0A0F8IHG3</accession>
<evidence type="ECO:0000313" key="6">
    <source>
        <dbReference type="EMBL" id="KKG36696.1"/>
    </source>
</evidence>
<reference evidence="57 113" key="2">
    <citation type="submission" date="2018-05" db="EMBL/GenBank/DDBJ databases">
        <title>Methanosarcina gilichinskyana sp. nov., a novel methanogenic archaeon isolated from Holocene permafrost, North East Russia.</title>
        <authorList>
            <person name="Oshurkova V."/>
            <person name="Meer M."/>
            <person name="Bochkareva O."/>
            <person name="Shcherbakova V."/>
        </authorList>
    </citation>
    <scope>NUCLEOTIDE SEQUENCE [LARGE SCALE GENOMIC DNA]</scope>
    <source>
        <strain evidence="57 113">JL01</strain>
    </source>
</reference>
<evidence type="ECO:0000313" key="38">
    <source>
        <dbReference type="EMBL" id="KKH40842.1"/>
    </source>
</evidence>
<evidence type="ECO:0000313" key="44">
    <source>
        <dbReference type="EMBL" id="KKH58005.1"/>
    </source>
</evidence>
<dbReference type="EMBL" id="JJQR01000038">
    <property type="protein sequence ID" value="KKH77398.1"/>
    <property type="molecule type" value="Genomic_DNA"/>
</dbReference>
<evidence type="ECO:0000313" key="109">
    <source>
        <dbReference type="Proteomes" id="UP000034925"/>
    </source>
</evidence>
<evidence type="ECO:0000313" key="31">
    <source>
        <dbReference type="EMBL" id="KKH18204.1"/>
    </source>
</evidence>
<dbReference type="EMBL" id="JJPD01000181">
    <property type="protein sequence ID" value="KKG37204.1"/>
    <property type="molecule type" value="Genomic_DNA"/>
</dbReference>
<evidence type="ECO:0000313" key="99">
    <source>
        <dbReference type="Proteomes" id="UP000034668"/>
    </source>
</evidence>
<evidence type="ECO:0000313" key="45">
    <source>
        <dbReference type="EMBL" id="KKH65784.1"/>
    </source>
</evidence>
<evidence type="ECO:0000313" key="94">
    <source>
        <dbReference type="Proteomes" id="UP000034577"/>
    </source>
</evidence>
<evidence type="ECO:0000313" key="79">
    <source>
        <dbReference type="Proteomes" id="UP000034232"/>
    </source>
</evidence>
<dbReference type="EMBL" id="JJQM01000079">
    <property type="protein sequence ID" value="KKH55508.1"/>
    <property type="molecule type" value="Genomic_DNA"/>
</dbReference>
<dbReference type="EMBL" id="JJOT01000095">
    <property type="protein sequence ID" value="KKG00638.1"/>
    <property type="molecule type" value="Genomic_DNA"/>
</dbReference>
<name>A0A0F8IHG3_METMZ</name>
<dbReference type="Proteomes" id="UP000034817">
    <property type="component" value="Unassembled WGS sequence"/>
</dbReference>
<dbReference type="Proteomes" id="UP000034925">
    <property type="component" value="Unassembled WGS sequence"/>
</dbReference>
<dbReference type="Proteomes" id="UP000034001">
    <property type="component" value="Unassembled WGS sequence"/>
</dbReference>
<dbReference type="EMBL" id="JJQT01000155">
    <property type="protein sequence ID" value="KKH76874.1"/>
    <property type="molecule type" value="Genomic_DNA"/>
</dbReference>
<evidence type="ECO:0000313" key="41">
    <source>
        <dbReference type="EMBL" id="KKH54048.1"/>
    </source>
</evidence>
<evidence type="ECO:0000313" key="15">
    <source>
        <dbReference type="EMBL" id="KKG59408.1"/>
    </source>
</evidence>
<dbReference type="EMBL" id="JJPN01000135">
    <property type="protein sequence ID" value="KKG69312.1"/>
    <property type="molecule type" value="Genomic_DNA"/>
</dbReference>
<evidence type="ECO:0000313" key="16">
    <source>
        <dbReference type="EMBL" id="KKG62318.1"/>
    </source>
</evidence>
<evidence type="ECO:0000313" key="97">
    <source>
        <dbReference type="Proteomes" id="UP000034657"/>
    </source>
</evidence>
<evidence type="ECO:0000313" key="42">
    <source>
        <dbReference type="EMBL" id="KKH55349.1"/>
    </source>
</evidence>
<dbReference type="Proteomes" id="UP000034399">
    <property type="component" value="Unassembled WGS sequence"/>
</dbReference>
<dbReference type="Proteomes" id="UP000034259">
    <property type="component" value="Unassembled WGS sequence"/>
</dbReference>
<evidence type="ECO:0000313" key="62">
    <source>
        <dbReference type="Proteomes" id="UP000033878"/>
    </source>
</evidence>
<dbReference type="Proteomes" id="UP000034468">
    <property type="component" value="Unassembled WGS sequence"/>
</dbReference>
<dbReference type="Proteomes" id="UP000034243">
    <property type="component" value="Unassembled WGS sequence"/>
</dbReference>
<dbReference type="Proteomes" id="UP000034820">
    <property type="component" value="Unassembled WGS sequence"/>
</dbReference>
<dbReference type="EMBL" id="JJQU01000079">
    <property type="protein sequence ID" value="KKH87560.1"/>
    <property type="molecule type" value="Genomic_DNA"/>
</dbReference>
<evidence type="ECO:0000313" key="90">
    <source>
        <dbReference type="Proteomes" id="UP000034450"/>
    </source>
</evidence>
<evidence type="ECO:0000313" key="92">
    <source>
        <dbReference type="Proteomes" id="UP000034547"/>
    </source>
</evidence>
<dbReference type="Proteomes" id="UP000034152">
    <property type="component" value="Unassembled WGS sequence"/>
</dbReference>
<evidence type="ECO:0000313" key="46">
    <source>
        <dbReference type="EMBL" id="KKH67462.1"/>
    </source>
</evidence>
<dbReference type="EMBL" id="JJQE01000141">
    <property type="protein sequence ID" value="KKH25787.1"/>
    <property type="molecule type" value="Genomic_DNA"/>
</dbReference>
<evidence type="ECO:0000313" key="11">
    <source>
        <dbReference type="EMBL" id="KKG47956.1"/>
    </source>
</evidence>
<evidence type="ECO:0000313" key="34">
    <source>
        <dbReference type="EMBL" id="KKH24341.1"/>
    </source>
</evidence>
<evidence type="ECO:0000313" key="83">
    <source>
        <dbReference type="Proteomes" id="UP000034279"/>
    </source>
</evidence>
<evidence type="ECO:0000313" key="14">
    <source>
        <dbReference type="EMBL" id="KKG57640.1"/>
    </source>
</evidence>
<evidence type="ECO:0000313" key="108">
    <source>
        <dbReference type="Proteomes" id="UP000034921"/>
    </source>
</evidence>
<dbReference type="EMBL" id="JJPT01000157">
    <property type="protein sequence ID" value="KKG87664.1"/>
    <property type="molecule type" value="Genomic_DNA"/>
</dbReference>
<dbReference type="EMBL" id="JJPQ01000120">
    <property type="protein sequence ID" value="KKG80049.1"/>
    <property type="molecule type" value="Genomic_DNA"/>
</dbReference>
<evidence type="ECO:0000313" key="12">
    <source>
        <dbReference type="EMBL" id="KKG50309.1"/>
    </source>
</evidence>
<dbReference type="EMBL" id="JJPZ01000128">
    <property type="protein sequence ID" value="KKH08300.1"/>
    <property type="molecule type" value="Genomic_DNA"/>
</dbReference>
<dbReference type="Proteomes" id="UP000034387">
    <property type="component" value="Unassembled WGS sequence"/>
</dbReference>
<dbReference type="Proteomes" id="UP000034040">
    <property type="component" value="Unassembled WGS sequence"/>
</dbReference>
<dbReference type="Proteomes" id="UP000034338">
    <property type="component" value="Unassembled WGS sequence"/>
</dbReference>
<evidence type="ECO:0000313" key="61">
    <source>
        <dbReference type="Proteomes" id="UP000033864"/>
    </source>
</evidence>
<dbReference type="EMBL" id="JJRA01000065">
    <property type="protein sequence ID" value="KKI04324.1"/>
    <property type="molecule type" value="Genomic_DNA"/>
</dbReference>
<evidence type="ECO:0000313" key="68">
    <source>
        <dbReference type="Proteomes" id="UP000034021"/>
    </source>
</evidence>
<dbReference type="Proteomes" id="UP000033814">
    <property type="component" value="Unassembled WGS sequence"/>
</dbReference>
<evidence type="ECO:0000313" key="91">
    <source>
        <dbReference type="Proteomes" id="UP000034468"/>
    </source>
</evidence>
<evidence type="ECO:0000313" key="87">
    <source>
        <dbReference type="Proteomes" id="UP000034399"/>
    </source>
</evidence>
<dbReference type="Proteomes" id="UP000034074">
    <property type="component" value="Unassembled WGS sequence"/>
</dbReference>
<dbReference type="RefSeq" id="WP_048036396.1">
    <property type="nucleotide sequence ID" value="NZ_AP019780.1"/>
</dbReference>
<evidence type="ECO:0000313" key="72">
    <source>
        <dbReference type="Proteomes" id="UP000034074"/>
    </source>
</evidence>
<evidence type="ECO:0000313" key="75">
    <source>
        <dbReference type="Proteomes" id="UP000034152"/>
    </source>
</evidence>
<evidence type="ECO:0000313" key="27">
    <source>
        <dbReference type="EMBL" id="KKH01941.1"/>
    </source>
</evidence>
<dbReference type="EMBL" id="JJQZ01000103">
    <property type="protein sequence ID" value="KKH95005.1"/>
    <property type="molecule type" value="Genomic_DNA"/>
</dbReference>
<evidence type="ECO:0000313" key="55">
    <source>
        <dbReference type="EMBL" id="KKI04324.1"/>
    </source>
</evidence>
<dbReference type="Proteomes" id="UP000034842">
    <property type="component" value="Unassembled WGS sequence"/>
</dbReference>
<dbReference type="Proteomes" id="UP000033864">
    <property type="component" value="Unassembled WGS sequence"/>
</dbReference>
<evidence type="ECO:0000313" key="86">
    <source>
        <dbReference type="Proteomes" id="UP000034387"/>
    </source>
</evidence>
<evidence type="ECO:0000313" key="58">
    <source>
        <dbReference type="EMBL" id="QIB91782.1"/>
    </source>
</evidence>
<evidence type="ECO:0000313" key="21">
    <source>
        <dbReference type="EMBL" id="KKG82645.1"/>
    </source>
</evidence>
<dbReference type="Proteomes" id="UP000034667">
    <property type="component" value="Unassembled WGS sequence"/>
</dbReference>